<evidence type="ECO:0000256" key="5">
    <source>
        <dbReference type="ARBA" id="ARBA00022989"/>
    </source>
</evidence>
<feature type="domain" description="ABC transmembrane type-1" evidence="8">
    <location>
        <begin position="78"/>
        <end position="268"/>
    </location>
</feature>
<feature type="transmembrane region" description="Helical" evidence="7">
    <location>
        <begin position="113"/>
        <end position="136"/>
    </location>
</feature>
<keyword evidence="4 7" id="KW-0812">Transmembrane</keyword>
<dbReference type="EMBL" id="CP043661">
    <property type="protein sequence ID" value="QNE21109.1"/>
    <property type="molecule type" value="Genomic_DNA"/>
</dbReference>
<feature type="transmembrane region" description="Helical" evidence="7">
    <location>
        <begin position="142"/>
        <end position="163"/>
    </location>
</feature>
<keyword evidence="2 7" id="KW-0813">Transport</keyword>
<feature type="transmembrane region" description="Helical" evidence="7">
    <location>
        <begin position="15"/>
        <end position="36"/>
    </location>
</feature>
<reference evidence="10" key="1">
    <citation type="submission" date="2019-09" db="EMBL/GenBank/DDBJ databases">
        <title>Antimicrobial potential of Antarctic Bacteria.</title>
        <authorList>
            <person name="Benaud N."/>
            <person name="Edwards R.J."/>
            <person name="Ferrari B.C."/>
        </authorList>
    </citation>
    <scope>NUCLEOTIDE SEQUENCE [LARGE SCALE GENOMIC DNA]</scope>
    <source>
        <strain evidence="10">SPB151</strain>
    </source>
</reference>
<dbReference type="PROSITE" id="PS50928">
    <property type="entry name" value="ABC_TM1"/>
    <property type="match status" value="1"/>
</dbReference>
<dbReference type="CDD" id="cd06261">
    <property type="entry name" value="TM_PBP2"/>
    <property type="match status" value="1"/>
</dbReference>
<dbReference type="RefSeq" id="WP_185443514.1">
    <property type="nucleotide sequence ID" value="NZ_CP043661.1"/>
</dbReference>
<dbReference type="InterPro" id="IPR000515">
    <property type="entry name" value="MetI-like"/>
</dbReference>
<dbReference type="GO" id="GO:0055085">
    <property type="term" value="P:transmembrane transport"/>
    <property type="evidence" value="ECO:0007669"/>
    <property type="project" value="InterPro"/>
</dbReference>
<accession>A0A7G6X4E4</accession>
<keyword evidence="6 7" id="KW-0472">Membrane</keyword>
<reference evidence="9 10" key="2">
    <citation type="journal article" date="2020" name="Microbiol. Resour. Announc.">
        <title>Antarctic desert soil bacteria exhibit high novel natural product potential, evaluated through long-read genome sequencing and comparative genomics.</title>
        <authorList>
            <person name="Benaud N."/>
            <person name="Edwards R.J."/>
            <person name="Amos T.G."/>
            <person name="D'Agostino P.M."/>
            <person name="Gutierrez-Chavez C."/>
            <person name="Montgomery K."/>
            <person name="Nicetic I."/>
            <person name="Ferrari B.C."/>
        </authorList>
    </citation>
    <scope>NUCLEOTIDE SEQUENCE [LARGE SCALE GENOMIC DNA]</scope>
    <source>
        <strain evidence="9 10">SPB151</strain>
    </source>
</reference>
<feature type="transmembrane region" description="Helical" evidence="7">
    <location>
        <begin position="200"/>
        <end position="221"/>
    </location>
</feature>
<dbReference type="AlphaFoldDB" id="A0A7G6X4E4"/>
<keyword evidence="3" id="KW-1003">Cell membrane</keyword>
<sequence length="282" mass="31081">MANIQRSGAYKTGSVLRYVVLGVGAVFFLLPFYLVLRNGLSTEADITSPTWKLFPSSLQWHNITDLFKDPAVPMARSLLNSLVIAVVQTVGVLVISGLAGYGLARIPFRYANAVFYFIVATLLIPAAVTFVPSFVLVSSLGWVSTLRGLIIPGLFQAFATFLFRQYFLNFPRELEEAAQLDGTAYWGTFWRIVVPNSTGFIAAIGTITFIGSWNAFLWPLVIAPDQNSWTVQIALSTFLTAQTIDLPQLFIAAGIAILPLVIMFVFLQRWIVEGVERSGISE</sequence>
<proteinExistence type="inferred from homology"/>
<comment type="subcellular location">
    <subcellularLocation>
        <location evidence="1 7">Cell membrane</location>
        <topology evidence="1 7">Multi-pass membrane protein</topology>
    </subcellularLocation>
</comment>
<evidence type="ECO:0000256" key="6">
    <source>
        <dbReference type="ARBA" id="ARBA00023136"/>
    </source>
</evidence>
<evidence type="ECO:0000259" key="8">
    <source>
        <dbReference type="PROSITE" id="PS50928"/>
    </source>
</evidence>
<evidence type="ECO:0000256" key="7">
    <source>
        <dbReference type="RuleBase" id="RU363032"/>
    </source>
</evidence>
<organism evidence="9 10">
    <name type="scientific">Kribbella qitaiheensis</name>
    <dbReference type="NCBI Taxonomy" id="1544730"/>
    <lineage>
        <taxon>Bacteria</taxon>
        <taxon>Bacillati</taxon>
        <taxon>Actinomycetota</taxon>
        <taxon>Actinomycetes</taxon>
        <taxon>Propionibacteriales</taxon>
        <taxon>Kribbellaceae</taxon>
        <taxon>Kribbella</taxon>
    </lineage>
</organism>
<evidence type="ECO:0000256" key="2">
    <source>
        <dbReference type="ARBA" id="ARBA00022448"/>
    </source>
</evidence>
<evidence type="ECO:0000256" key="3">
    <source>
        <dbReference type="ARBA" id="ARBA00022475"/>
    </source>
</evidence>
<evidence type="ECO:0000313" key="9">
    <source>
        <dbReference type="EMBL" id="QNE21109.1"/>
    </source>
</evidence>
<dbReference type="SUPFAM" id="SSF161098">
    <property type="entry name" value="MetI-like"/>
    <property type="match status" value="1"/>
</dbReference>
<dbReference type="Pfam" id="PF00528">
    <property type="entry name" value="BPD_transp_1"/>
    <property type="match status" value="1"/>
</dbReference>
<dbReference type="Gene3D" id="1.10.3720.10">
    <property type="entry name" value="MetI-like"/>
    <property type="match status" value="1"/>
</dbReference>
<protein>
    <submittedName>
        <fullName evidence="9">Carbohydrate ABC transporter permease</fullName>
    </submittedName>
</protein>
<dbReference type="Proteomes" id="UP000515563">
    <property type="component" value="Chromosome"/>
</dbReference>
<feature type="transmembrane region" description="Helical" evidence="7">
    <location>
        <begin position="78"/>
        <end position="101"/>
    </location>
</feature>
<comment type="similarity">
    <text evidence="7">Belongs to the binding-protein-dependent transport system permease family.</text>
</comment>
<keyword evidence="10" id="KW-1185">Reference proteome</keyword>
<dbReference type="PANTHER" id="PTHR43744:SF12">
    <property type="entry name" value="ABC TRANSPORTER PERMEASE PROTEIN MG189-RELATED"/>
    <property type="match status" value="1"/>
</dbReference>
<gene>
    <name evidence="9" type="ORF">F1D05_28355</name>
</gene>
<evidence type="ECO:0000313" key="10">
    <source>
        <dbReference type="Proteomes" id="UP000515563"/>
    </source>
</evidence>
<evidence type="ECO:0000256" key="1">
    <source>
        <dbReference type="ARBA" id="ARBA00004651"/>
    </source>
</evidence>
<feature type="transmembrane region" description="Helical" evidence="7">
    <location>
        <begin position="249"/>
        <end position="267"/>
    </location>
</feature>
<dbReference type="InterPro" id="IPR035906">
    <property type="entry name" value="MetI-like_sf"/>
</dbReference>
<evidence type="ECO:0000256" key="4">
    <source>
        <dbReference type="ARBA" id="ARBA00022692"/>
    </source>
</evidence>
<dbReference type="KEGG" id="kqi:F1D05_28355"/>
<dbReference type="PANTHER" id="PTHR43744">
    <property type="entry name" value="ABC TRANSPORTER PERMEASE PROTEIN MG189-RELATED-RELATED"/>
    <property type="match status" value="1"/>
</dbReference>
<keyword evidence="5 7" id="KW-1133">Transmembrane helix</keyword>
<dbReference type="GO" id="GO:0005886">
    <property type="term" value="C:plasma membrane"/>
    <property type="evidence" value="ECO:0007669"/>
    <property type="project" value="UniProtKB-SubCell"/>
</dbReference>
<name>A0A7G6X4E4_9ACTN</name>